<sequence length="46" mass="4705">MKTDALTIAVVIFVVGILASGLGLADVFQAEESEPPAALHQGVAVR</sequence>
<comment type="caution">
    <text evidence="1">The sequence shown here is derived from an EMBL/GenBank/DDBJ whole genome shotgun (WGS) entry which is preliminary data.</text>
</comment>
<proteinExistence type="predicted"/>
<dbReference type="Proteomes" id="UP001169760">
    <property type="component" value="Unassembled WGS sequence"/>
</dbReference>
<organism evidence="1 2">
    <name type="scientific">Saccharophagus degradans</name>
    <dbReference type="NCBI Taxonomy" id="86304"/>
    <lineage>
        <taxon>Bacteria</taxon>
        <taxon>Pseudomonadati</taxon>
        <taxon>Pseudomonadota</taxon>
        <taxon>Gammaproteobacteria</taxon>
        <taxon>Cellvibrionales</taxon>
        <taxon>Cellvibrionaceae</taxon>
        <taxon>Saccharophagus</taxon>
    </lineage>
</organism>
<evidence type="ECO:0000313" key="2">
    <source>
        <dbReference type="Proteomes" id="UP001169760"/>
    </source>
</evidence>
<evidence type="ECO:0000313" key="1">
    <source>
        <dbReference type="EMBL" id="MDO6423677.1"/>
    </source>
</evidence>
<dbReference type="RefSeq" id="WP_216064516.1">
    <property type="nucleotide sequence ID" value="NZ_CP123764.1"/>
</dbReference>
<reference evidence="1" key="1">
    <citation type="submission" date="2023-07" db="EMBL/GenBank/DDBJ databases">
        <title>Genome content predicts the carbon catabolic preferences of heterotrophic bacteria.</title>
        <authorList>
            <person name="Gralka M."/>
        </authorList>
    </citation>
    <scope>NUCLEOTIDE SEQUENCE</scope>
    <source>
        <strain evidence="1">I3M17_2</strain>
    </source>
</reference>
<dbReference type="EMBL" id="JAUOPB010000010">
    <property type="protein sequence ID" value="MDO6423677.1"/>
    <property type="molecule type" value="Genomic_DNA"/>
</dbReference>
<accession>A0AAW7X7U3</accession>
<protein>
    <submittedName>
        <fullName evidence="1">Uncharacterized protein</fullName>
    </submittedName>
</protein>
<name>A0AAW7X7U3_9GAMM</name>
<dbReference type="AlphaFoldDB" id="A0AAW7X7U3"/>
<gene>
    <name evidence="1" type="ORF">Q4521_14435</name>
</gene>